<dbReference type="GO" id="GO:0006952">
    <property type="term" value="P:defense response"/>
    <property type="evidence" value="ECO:0007669"/>
    <property type="project" value="UniProtKB-KW"/>
</dbReference>
<dbReference type="EMBL" id="CP093349">
    <property type="protein sequence ID" value="WOH09424.1"/>
    <property type="molecule type" value="Genomic_DNA"/>
</dbReference>
<reference evidence="5" key="1">
    <citation type="journal article" date="2016" name="Nat. Genet.">
        <title>A high-quality carrot genome assembly provides new insights into carotenoid accumulation and asterid genome evolution.</title>
        <authorList>
            <person name="Iorizzo M."/>
            <person name="Ellison S."/>
            <person name="Senalik D."/>
            <person name="Zeng P."/>
            <person name="Satapoomin P."/>
            <person name="Huang J."/>
            <person name="Bowman M."/>
            <person name="Iovene M."/>
            <person name="Sanseverino W."/>
            <person name="Cavagnaro P."/>
            <person name="Yildiz M."/>
            <person name="Macko-Podgorni A."/>
            <person name="Moranska E."/>
            <person name="Grzebelus E."/>
            <person name="Grzebelus D."/>
            <person name="Ashrafi H."/>
            <person name="Zheng Z."/>
            <person name="Cheng S."/>
            <person name="Spooner D."/>
            <person name="Van Deynze A."/>
            <person name="Simon P."/>
        </authorList>
    </citation>
    <scope>NUCLEOTIDE SEQUENCE</scope>
    <source>
        <tissue evidence="5">Leaf</tissue>
    </source>
</reference>
<evidence type="ECO:0000256" key="2">
    <source>
        <dbReference type="ARBA" id="ARBA00022741"/>
    </source>
</evidence>
<dbReference type="InterPro" id="IPR041118">
    <property type="entry name" value="Rx_N"/>
</dbReference>
<dbReference type="AlphaFoldDB" id="A0AAF1B7F4"/>
<sequence>MAEATGADLAAGLVRKLVSLATNELIQAWKFHEDLDTLRERFELIGALLNDAHTQNLNMSTAQLWFKKLEQVAHEAEAFMDELEYEVTRRKVENRHKVRDFFVLSKNTLLFRSKVTHKIKNINASFDKRFIISPYFG</sequence>
<organism evidence="5 6">
    <name type="scientific">Daucus carota subsp. sativus</name>
    <name type="common">Carrot</name>
    <dbReference type="NCBI Taxonomy" id="79200"/>
    <lineage>
        <taxon>Eukaryota</taxon>
        <taxon>Viridiplantae</taxon>
        <taxon>Streptophyta</taxon>
        <taxon>Embryophyta</taxon>
        <taxon>Tracheophyta</taxon>
        <taxon>Spermatophyta</taxon>
        <taxon>Magnoliopsida</taxon>
        <taxon>eudicotyledons</taxon>
        <taxon>Gunneridae</taxon>
        <taxon>Pentapetalae</taxon>
        <taxon>asterids</taxon>
        <taxon>campanulids</taxon>
        <taxon>Apiales</taxon>
        <taxon>Apiaceae</taxon>
        <taxon>Apioideae</taxon>
        <taxon>Scandiceae</taxon>
        <taxon>Daucinae</taxon>
        <taxon>Daucus</taxon>
        <taxon>Daucus sect. Daucus</taxon>
    </lineage>
</organism>
<gene>
    <name evidence="5" type="ORF">DCAR_0728881</name>
</gene>
<feature type="domain" description="Disease resistance N-terminal" evidence="4">
    <location>
        <begin position="13"/>
        <end position="97"/>
    </location>
</feature>
<name>A0AAF1B7F4_DAUCS</name>
<dbReference type="GO" id="GO:0000166">
    <property type="term" value="F:nucleotide binding"/>
    <property type="evidence" value="ECO:0007669"/>
    <property type="project" value="UniProtKB-KW"/>
</dbReference>
<proteinExistence type="predicted"/>
<evidence type="ECO:0000259" key="4">
    <source>
        <dbReference type="Pfam" id="PF18052"/>
    </source>
</evidence>
<evidence type="ECO:0000313" key="5">
    <source>
        <dbReference type="EMBL" id="WOH09424.1"/>
    </source>
</evidence>
<evidence type="ECO:0000256" key="3">
    <source>
        <dbReference type="ARBA" id="ARBA00022821"/>
    </source>
</evidence>
<protein>
    <recommendedName>
        <fullName evidence="4">Disease resistance N-terminal domain-containing protein</fullName>
    </recommendedName>
</protein>
<reference evidence="5" key="2">
    <citation type="submission" date="2022-03" db="EMBL/GenBank/DDBJ databases">
        <title>Draft title - Genomic analysis of global carrot germplasm unveils the trajectory of domestication and the origin of high carotenoid orange carrot.</title>
        <authorList>
            <person name="Iorizzo M."/>
            <person name="Ellison S."/>
            <person name="Senalik D."/>
            <person name="Macko-Podgorni A."/>
            <person name="Grzebelus D."/>
            <person name="Bostan H."/>
            <person name="Rolling W."/>
            <person name="Curaba J."/>
            <person name="Simon P."/>
        </authorList>
    </citation>
    <scope>NUCLEOTIDE SEQUENCE</scope>
    <source>
        <tissue evidence="5">Leaf</tissue>
    </source>
</reference>
<evidence type="ECO:0000256" key="1">
    <source>
        <dbReference type="ARBA" id="ARBA00022737"/>
    </source>
</evidence>
<dbReference type="Pfam" id="PF18052">
    <property type="entry name" value="Rx_N"/>
    <property type="match status" value="1"/>
</dbReference>
<evidence type="ECO:0000313" key="6">
    <source>
        <dbReference type="Proteomes" id="UP000077755"/>
    </source>
</evidence>
<keyword evidence="6" id="KW-1185">Reference proteome</keyword>
<accession>A0AAF1B7F4</accession>
<dbReference type="Gene3D" id="1.20.5.4130">
    <property type="match status" value="1"/>
</dbReference>
<keyword evidence="2" id="KW-0547">Nucleotide-binding</keyword>
<keyword evidence="3" id="KW-0611">Plant defense</keyword>
<keyword evidence="1" id="KW-0677">Repeat</keyword>
<dbReference type="Proteomes" id="UP000077755">
    <property type="component" value="Chromosome 7"/>
</dbReference>